<reference evidence="2 3" key="1">
    <citation type="journal article" date="2010" name="Stand. Genomic Sci.">
        <title>Complete genome sequence of Meiothermus silvanus type strain (VI-R2).</title>
        <authorList>
            <person name="Sikorski J."/>
            <person name="Tindall B.J."/>
            <person name="Lowry S."/>
            <person name="Lucas S."/>
            <person name="Nolan M."/>
            <person name="Copeland A."/>
            <person name="Glavina Del Rio T."/>
            <person name="Tice H."/>
            <person name="Cheng J.F."/>
            <person name="Han C."/>
            <person name="Pitluck S."/>
            <person name="Liolios K."/>
            <person name="Ivanova N."/>
            <person name="Mavromatis K."/>
            <person name="Mikhailova N."/>
            <person name="Pati A."/>
            <person name="Goodwin L."/>
            <person name="Chen A."/>
            <person name="Palaniappan K."/>
            <person name="Land M."/>
            <person name="Hauser L."/>
            <person name="Chang Y.J."/>
            <person name="Jeffries C.D."/>
            <person name="Rohde M."/>
            <person name="Goker M."/>
            <person name="Woyke T."/>
            <person name="Bristow J."/>
            <person name="Eisen J.A."/>
            <person name="Markowitz V."/>
            <person name="Hugenholtz P."/>
            <person name="Kyrpides N.C."/>
            <person name="Klenk H.P."/>
            <person name="Lapidus A."/>
        </authorList>
    </citation>
    <scope>NUCLEOTIDE SEQUENCE [LARGE SCALE GENOMIC DNA]</scope>
    <source>
        <strain evidence="3">ATCC 700542 / DSM 9946 / VI-R2</strain>
        <plasmid evidence="3">Plasmid pMESIL02</plasmid>
    </source>
</reference>
<keyword evidence="1" id="KW-0472">Membrane</keyword>
<gene>
    <name evidence="2" type="ORF">Mesil_3598</name>
</gene>
<evidence type="ECO:0000313" key="2">
    <source>
        <dbReference type="EMBL" id="ADH65388.1"/>
    </source>
</evidence>
<organism evidence="2 3">
    <name type="scientific">Allomeiothermus silvanus (strain ATCC 700542 / DSM 9946 / NBRC 106475 / NCIMB 13440 / VI-R2)</name>
    <name type="common">Thermus silvanus</name>
    <dbReference type="NCBI Taxonomy" id="526227"/>
    <lineage>
        <taxon>Bacteria</taxon>
        <taxon>Thermotogati</taxon>
        <taxon>Deinococcota</taxon>
        <taxon>Deinococci</taxon>
        <taxon>Thermales</taxon>
        <taxon>Thermaceae</taxon>
        <taxon>Allomeiothermus</taxon>
    </lineage>
</organism>
<accession>D7BJN2</accession>
<feature type="transmembrane region" description="Helical" evidence="1">
    <location>
        <begin position="7"/>
        <end position="26"/>
    </location>
</feature>
<dbReference type="OrthoDB" id="33896at2"/>
<dbReference type="KEGG" id="msv:Mesil_3598"/>
<evidence type="ECO:0008006" key="4">
    <source>
        <dbReference type="Google" id="ProtNLM"/>
    </source>
</evidence>
<keyword evidence="1" id="KW-1133">Transmembrane helix</keyword>
<keyword evidence="1" id="KW-0812">Transmembrane</keyword>
<sequence length="1501" mass="155829">MNRRAFTLIEVLVAAGVILLVGSYVGRLALDSREVTDQGQRQTQAAQILARLGKEAQRGNPQVVPPSGTRSLEAAFLSGLMGRGVDGYRAEVRAAPGSDGLRDYALRVCWPEGCVEGNARGPAPLAGVAGNPPAQVQVGRGVLEVLVEGEVATPPDVHVTSGPTDQQVQRWGLTRLEGLPPGSYTVTALGIRTDRYTYEAPAVNNASLGPGQGARAVVSYQPVSGAVSVQVSAPQDTSVSATLSGPSGTYSVRESGLFPYLKPGSYTLSAPSTSCGDYQCKARIEGSPAQVAPGQTQSLTLTYGYASGNLKVQIQGLSGGAAVVVRGPAGYERNLSGTTHLTDLAPGEYTLTPQEVRSGGYTYRAGETRVSVQAGQTAQATLTYAPVTGRLKVVVSASGPASGQVLQGSRVLQSFGASGGEWELDPGPYRVQPLAYTQDDIRYEASAAGVEVRPGQTATVNLAYAPATALLDFAVTGLPQGTLAAASLAGPGGYSQGLPASRRLTDLAPGGYSFSAQPVAAGGYTYLPDPASRSLTLSAGGRYALNLSYTRQEGQVSLTLSGQPEGSTPAVRLRQGDQSYPLTPGRNAGLPTGDYTVEAAALVKDGFTYLPQARPERFTLTHGQTQDLTVSYVRQSGTLTVVLDGLGTAPLHLSGPMNMDLQQGGSYTLLPGSYTLSADPVETGGYRYTPAVEGSPFSLAVGETRTVTVRYRPTTARLQVEVGGVGGLTPITLSGPTPRTLEGSATLEYLAPGDYTLTPSPVTRDESTPYGTGRYTYRAEGRALTLTAGQTAQATLTYIRQQGDLLVALSGLPSGAAARLRLQGGGLDYSFAGGALSGLPTGSYTLTPEAVRVGAYTYRANPQSFTLAHGETQALTVNYQAASGALRVNLSGPSGMPSASARIWQGGTLVTTLAGGVLEDLAPGNYRVEPLIVRDAAGFDYAAPEATVTVAAGQTAEVNLAYVKQSAFVNLSVSGAPSAYSLTLSGPKGYTLSAPGSYEVAVGAYTASAPDLNYSGFLYRASVNPGSFTLAPGQILDLSLSYTKQAGRFRFTLSGLPTGAQAPLSLSGPGSYSANLPNGTTTTPDLAPGAYTLSTPDLAAGGYTWRASGNAGRYTLGVGDTLPVALSYAPVTGRVQVIVSGVPSGAAPTLRIVQGGVLYSFSGSASYELPPGSYTLQADPLASGGYTYTPSGAGSFSVSAGQTVTLSVVYAPTTGRLRVVTSGLPFAPGYSLSGPQGYSVTQADQTFDDVPPGVYTAYPNPRTRDAGGGVIYSYTAASAQATVTAGQTATLYVNYRASGSVVLQINRTSGNAPIDVRFNGGTYTAPGRYVINGLAPGSYPLDMRTTYWNGLAFYPSGPNPVTVSPENATQVTVTYVPENRAVLNLSVIKAYYGSDNRFLNTPPPSVTLLQSGWSYYTAGVGSYSLSLYPGNTYTLDKAVGYEVQIAASCGLFGCWERLYWQLGSVSGLPLVPWAGEVYSAQVVWRAKRCYQSGFNWICETY</sequence>
<geneLocation type="plasmid" evidence="2 3">
    <name>pMESIL02</name>
</geneLocation>
<name>D7BJN2_ALLS1</name>
<evidence type="ECO:0000256" key="1">
    <source>
        <dbReference type="SAM" id="Phobius"/>
    </source>
</evidence>
<proteinExistence type="predicted"/>
<dbReference type="EMBL" id="CP002044">
    <property type="protein sequence ID" value="ADH65388.1"/>
    <property type="molecule type" value="Genomic_DNA"/>
</dbReference>
<keyword evidence="2" id="KW-0614">Plasmid</keyword>
<keyword evidence="3" id="KW-1185">Reference proteome</keyword>
<dbReference type="HOGENOM" id="CLU_248658_0_0_0"/>
<dbReference type="RefSeq" id="WP_013159862.1">
    <property type="nucleotide sequence ID" value="NC_014214.1"/>
</dbReference>
<evidence type="ECO:0000313" key="3">
    <source>
        <dbReference type="Proteomes" id="UP000001916"/>
    </source>
</evidence>
<dbReference type="Proteomes" id="UP000001916">
    <property type="component" value="Plasmid pMESIL02"/>
</dbReference>
<protein>
    <recommendedName>
        <fullName evidence="4">Prepilin-type N-terminal cleavage/methylation domain-containing protein</fullName>
    </recommendedName>
</protein>